<comment type="caution">
    <text evidence="9">The sequence shown here is derived from an EMBL/GenBank/DDBJ whole genome shotgun (WGS) entry which is preliminary data.</text>
</comment>
<evidence type="ECO:0000313" key="10">
    <source>
        <dbReference type="Proteomes" id="UP000708148"/>
    </source>
</evidence>
<organism evidence="9 10">
    <name type="scientific">Ostreobium quekettii</name>
    <dbReference type="NCBI Taxonomy" id="121088"/>
    <lineage>
        <taxon>Eukaryota</taxon>
        <taxon>Viridiplantae</taxon>
        <taxon>Chlorophyta</taxon>
        <taxon>core chlorophytes</taxon>
        <taxon>Ulvophyceae</taxon>
        <taxon>TCBD clade</taxon>
        <taxon>Bryopsidales</taxon>
        <taxon>Ostreobineae</taxon>
        <taxon>Ostreobiaceae</taxon>
        <taxon>Ostreobium</taxon>
    </lineage>
</organism>
<sequence>MDALLAAITAATEQAKDGLQEARYHSNMLRFLCHEMEKVERLLPRVPREAPQDVLVMLKDEMKRGSCLISRHARRFDLRGFSKVDLVSRNVEQMCVVFRECLYDLGLEEGTIDIETIMNADEVAEDKRYMYWYLTCILEGRGIDRQIPDGTRKELEEQVTKQRLRMEFVTMIPEGEITQREKIGEGGYGQVFKGWWKKAAVAVKMLRSDLTPESRAEFLSEVELHIQLNHPNVVRCFGAVASNGIVMELALTDLEKFSWRHGEEWDWSMRLHLMLSACSGLQHLHNSRIVHGDIKTANFLVFDSSSGKDVVIKISDFGLAATKTETRSKTAFPTAGTFLWMAPELCDGAPQSFRADVFSFGLVLFELAALIPPYRGLKSNAMVLRRKKLGKTPVPIPEKCPEALSGLMKHCIAVAPRDRPTMKQVGARLTEILQQQENAFKALQQISDKGPEVKDSIVGTGAGGTASDISHEEIQQQVGIMNSGDRQLQEQAAQVFEQHPRASRLSTVSGPEGMPTFQPLDGRRPPLSGGAEEGEPLSATPQRRAPKVAEMGHVVDTRGVAHNGQFASQNSEDGHAPTPTAHAQGVPLQDRAPSSKKLGRSGGRGSLRSLNVSVEADWLRTPTFAGFARGRPESGVLSSWQSKVGRGDSPGPSGPSRPSRQASLPAKLQDQCSGKSGNGYGQAANGYSVEDQWSSDDDESGTGRESQGGNRTPTNRLHSSRIAKCDRGTARSPLKQKRSGGAQSSSRGYELDTGHSDHQRGVDRLNYDSKVMSRRHLN</sequence>
<name>A0A8S1J895_9CHLO</name>
<keyword evidence="2" id="KW-0808">Transferase</keyword>
<dbReference type="PROSITE" id="PS00108">
    <property type="entry name" value="PROTEIN_KINASE_ST"/>
    <property type="match status" value="1"/>
</dbReference>
<feature type="region of interest" description="Disordered" evidence="7">
    <location>
        <begin position="497"/>
        <end position="547"/>
    </location>
</feature>
<dbReference type="GO" id="GO:0005524">
    <property type="term" value="F:ATP binding"/>
    <property type="evidence" value="ECO:0007669"/>
    <property type="project" value="UniProtKB-UniRule"/>
</dbReference>
<dbReference type="InterPro" id="IPR008271">
    <property type="entry name" value="Ser/Thr_kinase_AS"/>
</dbReference>
<dbReference type="InterPro" id="IPR011009">
    <property type="entry name" value="Kinase-like_dom_sf"/>
</dbReference>
<evidence type="ECO:0000256" key="4">
    <source>
        <dbReference type="ARBA" id="ARBA00022777"/>
    </source>
</evidence>
<dbReference type="InterPro" id="IPR001245">
    <property type="entry name" value="Ser-Thr/Tyr_kinase_cat_dom"/>
</dbReference>
<dbReference type="SUPFAM" id="SSF56112">
    <property type="entry name" value="Protein kinase-like (PK-like)"/>
    <property type="match status" value="1"/>
</dbReference>
<dbReference type="InterPro" id="IPR000719">
    <property type="entry name" value="Prot_kinase_dom"/>
</dbReference>
<dbReference type="PANTHER" id="PTHR44329">
    <property type="entry name" value="SERINE/THREONINE-PROTEIN KINASE TNNI3K-RELATED"/>
    <property type="match status" value="1"/>
</dbReference>
<feature type="region of interest" description="Disordered" evidence="7">
    <location>
        <begin position="565"/>
        <end position="607"/>
    </location>
</feature>
<keyword evidence="4" id="KW-0418">Kinase</keyword>
<keyword evidence="3 6" id="KW-0547">Nucleotide-binding</keyword>
<evidence type="ECO:0000256" key="6">
    <source>
        <dbReference type="PROSITE-ProRule" id="PRU10141"/>
    </source>
</evidence>
<dbReference type="GO" id="GO:0004674">
    <property type="term" value="F:protein serine/threonine kinase activity"/>
    <property type="evidence" value="ECO:0007669"/>
    <property type="project" value="UniProtKB-KW"/>
</dbReference>
<dbReference type="EMBL" id="CAJHUC010001658">
    <property type="protein sequence ID" value="CAD7701919.1"/>
    <property type="molecule type" value="Genomic_DNA"/>
</dbReference>
<evidence type="ECO:0000256" key="1">
    <source>
        <dbReference type="ARBA" id="ARBA00022527"/>
    </source>
</evidence>
<keyword evidence="5 6" id="KW-0067">ATP-binding</keyword>
<dbReference type="Gene3D" id="1.10.510.10">
    <property type="entry name" value="Transferase(Phosphotransferase) domain 1"/>
    <property type="match status" value="1"/>
</dbReference>
<feature type="compositionally biased region" description="Basic and acidic residues" evidence="7">
    <location>
        <begin position="749"/>
        <end position="767"/>
    </location>
</feature>
<accession>A0A8S1J895</accession>
<dbReference type="AlphaFoldDB" id="A0A8S1J895"/>
<keyword evidence="10" id="KW-1185">Reference proteome</keyword>
<dbReference type="OrthoDB" id="1335080at2759"/>
<evidence type="ECO:0000256" key="3">
    <source>
        <dbReference type="ARBA" id="ARBA00022741"/>
    </source>
</evidence>
<evidence type="ECO:0000256" key="2">
    <source>
        <dbReference type="ARBA" id="ARBA00022679"/>
    </source>
</evidence>
<feature type="compositionally biased region" description="Low complexity" evidence="7">
    <location>
        <begin position="647"/>
        <end position="660"/>
    </location>
</feature>
<dbReference type="PANTHER" id="PTHR44329:SF214">
    <property type="entry name" value="PROTEIN KINASE DOMAIN-CONTAINING PROTEIN"/>
    <property type="match status" value="1"/>
</dbReference>
<gene>
    <name evidence="9" type="ORF">OSTQU699_LOCUS7276</name>
</gene>
<evidence type="ECO:0000313" key="9">
    <source>
        <dbReference type="EMBL" id="CAD7701919.1"/>
    </source>
</evidence>
<keyword evidence="1" id="KW-0723">Serine/threonine-protein kinase</keyword>
<feature type="region of interest" description="Disordered" evidence="7">
    <location>
        <begin position="625"/>
        <end position="778"/>
    </location>
</feature>
<evidence type="ECO:0000259" key="8">
    <source>
        <dbReference type="PROSITE" id="PS50011"/>
    </source>
</evidence>
<dbReference type="SMART" id="SM00220">
    <property type="entry name" value="S_TKc"/>
    <property type="match status" value="1"/>
</dbReference>
<feature type="binding site" evidence="6">
    <location>
        <position position="204"/>
    </location>
    <ligand>
        <name>ATP</name>
        <dbReference type="ChEBI" id="CHEBI:30616"/>
    </ligand>
</feature>
<dbReference type="Gene3D" id="3.30.200.20">
    <property type="entry name" value="Phosphorylase Kinase, domain 1"/>
    <property type="match status" value="1"/>
</dbReference>
<evidence type="ECO:0000256" key="7">
    <source>
        <dbReference type="SAM" id="MobiDB-lite"/>
    </source>
</evidence>
<evidence type="ECO:0000256" key="5">
    <source>
        <dbReference type="ARBA" id="ARBA00022840"/>
    </source>
</evidence>
<dbReference type="Pfam" id="PF07714">
    <property type="entry name" value="PK_Tyr_Ser-Thr"/>
    <property type="match status" value="1"/>
</dbReference>
<reference evidence="9" key="1">
    <citation type="submission" date="2020-12" db="EMBL/GenBank/DDBJ databases">
        <authorList>
            <person name="Iha C."/>
        </authorList>
    </citation>
    <scope>NUCLEOTIDE SEQUENCE</scope>
</reference>
<feature type="compositionally biased region" description="Polar residues" evidence="7">
    <location>
        <begin position="703"/>
        <end position="717"/>
    </location>
</feature>
<feature type="domain" description="Protein kinase" evidence="8">
    <location>
        <begin position="177"/>
        <end position="433"/>
    </location>
</feature>
<dbReference type="PROSITE" id="PS50011">
    <property type="entry name" value="PROTEIN_KINASE_DOM"/>
    <property type="match status" value="1"/>
</dbReference>
<protein>
    <recommendedName>
        <fullName evidence="8">Protein kinase domain-containing protein</fullName>
    </recommendedName>
</protein>
<dbReference type="Proteomes" id="UP000708148">
    <property type="component" value="Unassembled WGS sequence"/>
</dbReference>
<dbReference type="PROSITE" id="PS00107">
    <property type="entry name" value="PROTEIN_KINASE_ATP"/>
    <property type="match status" value="1"/>
</dbReference>
<proteinExistence type="predicted"/>
<dbReference type="InterPro" id="IPR051681">
    <property type="entry name" value="Ser/Thr_Kinases-Pseudokinases"/>
</dbReference>
<dbReference type="InterPro" id="IPR017441">
    <property type="entry name" value="Protein_kinase_ATP_BS"/>
</dbReference>